<dbReference type="Gene3D" id="1.20.245.10">
    <property type="entry name" value="Lipoxygenase-1, Domain 5"/>
    <property type="match status" value="1"/>
</dbReference>
<keyword evidence="7" id="KW-0560">Oxidoreductase</keyword>
<evidence type="ECO:0000313" key="17">
    <source>
        <dbReference type="RefSeq" id="XP_031430649.1"/>
    </source>
</evidence>
<feature type="domain" description="Lipoxygenase" evidence="15">
    <location>
        <begin position="117"/>
        <end position="668"/>
    </location>
</feature>
<evidence type="ECO:0000256" key="8">
    <source>
        <dbReference type="ARBA" id="ARBA00023004"/>
    </source>
</evidence>
<evidence type="ECO:0000313" key="16">
    <source>
        <dbReference type="Proteomes" id="UP000515152"/>
    </source>
</evidence>
<evidence type="ECO:0000259" key="15">
    <source>
        <dbReference type="PROSITE" id="PS51393"/>
    </source>
</evidence>
<feature type="binding site" evidence="10">
    <location>
        <position position="545"/>
    </location>
    <ligand>
        <name>Fe cation</name>
        <dbReference type="ChEBI" id="CHEBI:24875"/>
        <note>catalytic</note>
    </ligand>
</feature>
<dbReference type="Proteomes" id="UP000515152">
    <property type="component" value="Chromosome 10"/>
</dbReference>
<evidence type="ECO:0000256" key="9">
    <source>
        <dbReference type="ARBA" id="ARBA00023098"/>
    </source>
</evidence>
<dbReference type="PROSITE" id="PS50095">
    <property type="entry name" value="PLAT"/>
    <property type="match status" value="1"/>
</dbReference>
<dbReference type="FunFam" id="1.20.245.10:FF:000001">
    <property type="entry name" value="Arachidonate 5-lipoxygenase a"/>
    <property type="match status" value="1"/>
</dbReference>
<feature type="binding site" evidence="11">
    <location>
        <position position="40"/>
    </location>
    <ligand>
        <name>Ca(2+)</name>
        <dbReference type="ChEBI" id="CHEBI:29108"/>
        <label>2</label>
    </ligand>
</feature>
<feature type="site" description="Essential for stabilizing binding to COTL1" evidence="12">
    <location>
        <position position="102"/>
    </location>
</feature>
<gene>
    <name evidence="17" type="primary">si:dkey-17e16.9</name>
</gene>
<dbReference type="Gene3D" id="2.60.60.20">
    <property type="entry name" value="PLAT/LH2 domain"/>
    <property type="match status" value="1"/>
</dbReference>
<dbReference type="PRINTS" id="PR00467">
    <property type="entry name" value="MAMLPOXGNASE"/>
</dbReference>
<dbReference type="GO" id="GO:0005737">
    <property type="term" value="C:cytoplasm"/>
    <property type="evidence" value="ECO:0007669"/>
    <property type="project" value="UniProtKB-SubCell"/>
</dbReference>
<keyword evidence="9" id="KW-0443">Lipid metabolism</keyword>
<protein>
    <submittedName>
        <fullName evidence="17">Hydroperoxide isomerase ALOXE3</fullName>
    </submittedName>
</protein>
<keyword evidence="17" id="KW-0413">Isomerase</keyword>
<feature type="binding site" evidence="10">
    <location>
        <position position="365"/>
    </location>
    <ligand>
        <name>Fe cation</name>
        <dbReference type="ChEBI" id="CHEBI:24875"/>
        <note>catalytic</note>
    </ligand>
</feature>
<comment type="pathway">
    <text evidence="2">Lipid metabolism.</text>
</comment>
<feature type="binding site" evidence="10">
    <location>
        <position position="370"/>
    </location>
    <ligand>
        <name>Fe cation</name>
        <dbReference type="ChEBI" id="CHEBI:24875"/>
        <note>catalytic</note>
    </ligand>
</feature>
<dbReference type="InterPro" id="IPR000907">
    <property type="entry name" value="LipOase"/>
</dbReference>
<evidence type="ECO:0000259" key="14">
    <source>
        <dbReference type="PROSITE" id="PS50095"/>
    </source>
</evidence>
<comment type="subcellular location">
    <subcellularLocation>
        <location evidence="1">Cytoplasm</location>
    </subcellularLocation>
</comment>
<dbReference type="AlphaFoldDB" id="A0A6P8FVB0"/>
<comment type="caution">
    <text evidence="13">Lacks conserved residue(s) required for the propagation of feature annotation.</text>
</comment>
<dbReference type="InterPro" id="IPR013819">
    <property type="entry name" value="LipOase_C"/>
</dbReference>
<evidence type="ECO:0000256" key="13">
    <source>
        <dbReference type="PROSITE-ProRule" id="PRU00152"/>
    </source>
</evidence>
<accession>A0A6P8FVB0</accession>
<evidence type="ECO:0000256" key="2">
    <source>
        <dbReference type="ARBA" id="ARBA00005189"/>
    </source>
</evidence>
<name>A0A6P8FVB0_CLUHA</name>
<dbReference type="GO" id="GO:0005506">
    <property type="term" value="F:iron ion binding"/>
    <property type="evidence" value="ECO:0007669"/>
    <property type="project" value="InterPro"/>
</dbReference>
<dbReference type="PRINTS" id="PR00087">
    <property type="entry name" value="LIPOXYGENASE"/>
</dbReference>
<dbReference type="Gene3D" id="3.10.450.60">
    <property type="match status" value="1"/>
</dbReference>
<dbReference type="GeneID" id="105910728"/>
<feature type="domain" description="PLAT" evidence="14">
    <location>
        <begin position="2"/>
        <end position="117"/>
    </location>
</feature>
<dbReference type="PANTHER" id="PTHR11771">
    <property type="entry name" value="LIPOXYGENASE"/>
    <property type="match status" value="1"/>
</dbReference>
<evidence type="ECO:0000256" key="4">
    <source>
        <dbReference type="ARBA" id="ARBA00022490"/>
    </source>
</evidence>
<keyword evidence="6" id="KW-0223">Dioxygenase</keyword>
<keyword evidence="11" id="KW-0106">Calcium</keyword>
<evidence type="ECO:0000256" key="11">
    <source>
        <dbReference type="PIRSR" id="PIRSR601885-2"/>
    </source>
</evidence>
<feature type="binding site" evidence="11">
    <location>
        <position position="17"/>
    </location>
    <ligand>
        <name>Ca(2+)</name>
        <dbReference type="ChEBI" id="CHEBI:29108"/>
        <label>1</label>
    </ligand>
</feature>
<keyword evidence="8 10" id="KW-0408">Iron</keyword>
<evidence type="ECO:0000256" key="1">
    <source>
        <dbReference type="ARBA" id="ARBA00004496"/>
    </source>
</evidence>
<dbReference type="GO" id="GO:0034440">
    <property type="term" value="P:lipid oxidation"/>
    <property type="evidence" value="ECO:0007669"/>
    <property type="project" value="InterPro"/>
</dbReference>
<dbReference type="Pfam" id="PF00305">
    <property type="entry name" value="Lipoxygenase"/>
    <property type="match status" value="1"/>
</dbReference>
<dbReference type="RefSeq" id="XP_031430649.1">
    <property type="nucleotide sequence ID" value="XM_031574789.1"/>
</dbReference>
<organism evidence="16 17">
    <name type="scientific">Clupea harengus</name>
    <name type="common">Atlantic herring</name>
    <dbReference type="NCBI Taxonomy" id="7950"/>
    <lineage>
        <taxon>Eukaryota</taxon>
        <taxon>Metazoa</taxon>
        <taxon>Chordata</taxon>
        <taxon>Craniata</taxon>
        <taxon>Vertebrata</taxon>
        <taxon>Euteleostomi</taxon>
        <taxon>Actinopterygii</taxon>
        <taxon>Neopterygii</taxon>
        <taxon>Teleostei</taxon>
        <taxon>Clupei</taxon>
        <taxon>Clupeiformes</taxon>
        <taxon>Clupeoidei</taxon>
        <taxon>Clupeidae</taxon>
        <taxon>Clupea</taxon>
    </lineage>
</organism>
<evidence type="ECO:0000256" key="10">
    <source>
        <dbReference type="PIRSR" id="PIRSR601885-1"/>
    </source>
</evidence>
<evidence type="ECO:0000256" key="3">
    <source>
        <dbReference type="ARBA" id="ARBA00009419"/>
    </source>
</evidence>
<dbReference type="InterPro" id="IPR001885">
    <property type="entry name" value="LipOase_mml"/>
</dbReference>
<evidence type="ECO:0000256" key="7">
    <source>
        <dbReference type="ARBA" id="ARBA00023002"/>
    </source>
</evidence>
<comment type="cofactor">
    <cofactor evidence="10">
        <name>Fe cation</name>
        <dbReference type="ChEBI" id="CHEBI:24875"/>
    </cofactor>
    <text evidence="10">Binds 1 Fe cation per subunit.</text>
</comment>
<evidence type="ECO:0000256" key="5">
    <source>
        <dbReference type="ARBA" id="ARBA00022723"/>
    </source>
</evidence>
<dbReference type="InterPro" id="IPR001024">
    <property type="entry name" value="PLAT/LH2_dom"/>
</dbReference>
<reference evidence="17" key="1">
    <citation type="submission" date="2025-08" db="UniProtKB">
        <authorList>
            <consortium name="RefSeq"/>
        </authorList>
    </citation>
    <scope>IDENTIFICATION</scope>
</reference>
<dbReference type="SUPFAM" id="SSF48484">
    <property type="entry name" value="Lipoxigenase"/>
    <property type="match status" value="1"/>
</dbReference>
<dbReference type="InterPro" id="IPR036392">
    <property type="entry name" value="PLAT/LH2_dom_sf"/>
</dbReference>
<dbReference type="GO" id="GO:0016853">
    <property type="term" value="F:isomerase activity"/>
    <property type="evidence" value="ECO:0007669"/>
    <property type="project" value="UniProtKB-KW"/>
</dbReference>
<dbReference type="OrthoDB" id="407298at2759"/>
<proteinExistence type="inferred from homology"/>
<sequence>MATYHAEVTTGSMIYAGTTGHVFITLIGTEGESERIRLNNFGRFTTETTWTFTVSTPFTLGSLLLVKLEKKQYLPCENEWFCSKVHVTTPGNDVVHFPCYSWLSNGEEIELRAGKAKKAFEEEHPLLISHRKKELERLKQLYQWKPFMEGLPDIINAEDALDLPAEIRFSFTKSSEILFTRTEILATLSLKGLIKDTSQWDRLGDIKKAFRRHKTPISEYIQDHWMEDDFFGYQLLNGYNPMAIQRCNQLPCKFAVTDEMVKPFLERGSSLTTEMQKGNIFLCDFRRIAGLPAPIINGKQQYIAAPLCLLYKNPEDKLLPIAIQLNQEPSQDNPVFLPSDSEYDWLLAKTYLRNADFHEHQTNSHYLRTHGLSEAFIVSTLRNLPRPHPMYKLLIPHTRYTLQINTTGRVKLFGPEGIYTKATNLGGQGQFDIMKRWFSEVTYSSLCLPEDIRARGLESIPNFYYRDDGLKLWEILNRYVRSMVELYYPSDLQVQQDSELQNWIKDIFIHGFLGQARTGIPDHFCAVEEVTKFITMVIFDMSAQHSAVNGGQFDYGGWLPNSPNSMQRPAPTTKGHSTERTLLETLPDISTSVNGAVFRWLLSSRSTDFIPLGCFPDEHFCEDAPLRIIKQLQSELALLTQQIRERNKSLAVPYLYLCPTEMENSASM</sequence>
<keyword evidence="4" id="KW-0963">Cytoplasm</keyword>
<dbReference type="KEGG" id="char:105910728"/>
<evidence type="ECO:0000256" key="12">
    <source>
        <dbReference type="PIRSR" id="PIRSR601885-3"/>
    </source>
</evidence>
<dbReference type="Pfam" id="PF01477">
    <property type="entry name" value="PLAT"/>
    <property type="match status" value="1"/>
</dbReference>
<dbReference type="GO" id="GO:0016702">
    <property type="term" value="F:oxidoreductase activity, acting on single donors with incorporation of molecular oxygen, incorporation of two atoms of oxygen"/>
    <property type="evidence" value="ECO:0007669"/>
    <property type="project" value="InterPro"/>
</dbReference>
<dbReference type="SUPFAM" id="SSF49723">
    <property type="entry name" value="Lipase/lipooxygenase domain (PLAT/LH2 domain)"/>
    <property type="match status" value="1"/>
</dbReference>
<dbReference type="SMART" id="SM00308">
    <property type="entry name" value="LH2"/>
    <property type="match status" value="1"/>
</dbReference>
<comment type="similarity">
    <text evidence="3">Belongs to the lipoxygenase family.</text>
</comment>
<keyword evidence="16" id="KW-1185">Reference proteome</keyword>
<evidence type="ECO:0000256" key="6">
    <source>
        <dbReference type="ARBA" id="ARBA00022964"/>
    </source>
</evidence>
<dbReference type="PROSITE" id="PS51393">
    <property type="entry name" value="LIPOXYGENASE_3"/>
    <property type="match status" value="1"/>
</dbReference>
<keyword evidence="5 10" id="KW-0479">Metal-binding</keyword>
<dbReference type="InterPro" id="IPR036226">
    <property type="entry name" value="LipOase_C_sf"/>
</dbReference>